<organism evidence="2 3">
    <name type="scientific">Tsukamurella spumae</name>
    <dbReference type="NCBI Taxonomy" id="44753"/>
    <lineage>
        <taxon>Bacteria</taxon>
        <taxon>Bacillati</taxon>
        <taxon>Actinomycetota</taxon>
        <taxon>Actinomycetes</taxon>
        <taxon>Mycobacteriales</taxon>
        <taxon>Tsukamurellaceae</taxon>
        <taxon>Tsukamurella</taxon>
    </lineage>
</organism>
<evidence type="ECO:0000256" key="1">
    <source>
        <dbReference type="SAM" id="MobiDB-lite"/>
    </source>
</evidence>
<reference evidence="2 3" key="1">
    <citation type="submission" date="2020-04" db="EMBL/GenBank/DDBJ databases">
        <title>MicrobeNet Type strains.</title>
        <authorList>
            <person name="Nicholson A.C."/>
        </authorList>
    </citation>
    <scope>NUCLEOTIDE SEQUENCE [LARGE SCALE GENOMIC DNA]</scope>
    <source>
        <strain evidence="2 3">DSM 44113</strain>
    </source>
</reference>
<feature type="region of interest" description="Disordered" evidence="1">
    <location>
        <begin position="112"/>
        <end position="132"/>
    </location>
</feature>
<dbReference type="EMBL" id="JAAXOQ010000021">
    <property type="protein sequence ID" value="NKY19726.1"/>
    <property type="molecule type" value="Genomic_DNA"/>
</dbReference>
<evidence type="ECO:0000313" key="3">
    <source>
        <dbReference type="Proteomes" id="UP000582646"/>
    </source>
</evidence>
<evidence type="ECO:0000313" key="2">
    <source>
        <dbReference type="EMBL" id="NKY19726.1"/>
    </source>
</evidence>
<sequence>MSDSPVGQTPTNPNKKSSTIDHERIASAVKSIRAHSSDFDISAECDAILASFDREVTEGVAGCPLPDVWKGPRAALVEALDAIKQKVSEIPAAMNADANALETFSKSTRATQDTAAQQVQQTVEQLPNVSVK</sequence>
<feature type="compositionally biased region" description="Polar residues" evidence="1">
    <location>
        <begin position="1"/>
        <end position="17"/>
    </location>
</feature>
<feature type="compositionally biased region" description="Low complexity" evidence="1">
    <location>
        <begin position="112"/>
        <end position="125"/>
    </location>
</feature>
<keyword evidence="3" id="KW-1185">Reference proteome</keyword>
<dbReference type="Proteomes" id="UP000582646">
    <property type="component" value="Unassembled WGS sequence"/>
</dbReference>
<dbReference type="RefSeq" id="WP_168546718.1">
    <property type="nucleotide sequence ID" value="NZ_BAAAKS010000002.1"/>
</dbReference>
<protein>
    <submittedName>
        <fullName evidence="2">Uncharacterized protein</fullName>
    </submittedName>
</protein>
<gene>
    <name evidence="2" type="ORF">HF999_15280</name>
</gene>
<comment type="caution">
    <text evidence="2">The sequence shown here is derived from an EMBL/GenBank/DDBJ whole genome shotgun (WGS) entry which is preliminary data.</text>
</comment>
<feature type="region of interest" description="Disordered" evidence="1">
    <location>
        <begin position="1"/>
        <end position="21"/>
    </location>
</feature>
<dbReference type="AlphaFoldDB" id="A0A846X5D4"/>
<proteinExistence type="predicted"/>
<name>A0A846X5D4_9ACTN</name>
<accession>A0A846X5D4</accession>